<organism evidence="1 2">
    <name type="scientific">Acetobacterium malicum</name>
    <dbReference type="NCBI Taxonomy" id="52692"/>
    <lineage>
        <taxon>Bacteria</taxon>
        <taxon>Bacillati</taxon>
        <taxon>Bacillota</taxon>
        <taxon>Clostridia</taxon>
        <taxon>Eubacteriales</taxon>
        <taxon>Eubacteriaceae</taxon>
        <taxon>Acetobacterium</taxon>
    </lineage>
</organism>
<name>A0ABR6Z2B6_9FIRM</name>
<evidence type="ECO:0000313" key="1">
    <source>
        <dbReference type="EMBL" id="MBC3901549.1"/>
    </source>
</evidence>
<protein>
    <submittedName>
        <fullName evidence="1">Uncharacterized protein</fullName>
    </submittedName>
</protein>
<reference evidence="1 2" key="1">
    <citation type="journal article" date="2020" name="mSystems">
        <title>Defining Genomic and Predicted Metabolic Features of the Acetobacterium Genus.</title>
        <authorList>
            <person name="Ross D.E."/>
            <person name="Marshall C.W."/>
            <person name="Gulliver D."/>
            <person name="May H.D."/>
            <person name="Norman R.S."/>
        </authorList>
    </citation>
    <scope>NUCLEOTIDE SEQUENCE [LARGE SCALE GENOMIC DNA]</scope>
    <source>
        <strain evidence="1 2">DSM 4132</strain>
    </source>
</reference>
<comment type="caution">
    <text evidence="1">The sequence shown here is derived from an EMBL/GenBank/DDBJ whole genome shotgun (WGS) entry which is preliminary data.</text>
</comment>
<gene>
    <name evidence="1" type="ORF">GH811_18275</name>
</gene>
<proteinExistence type="predicted"/>
<dbReference type="Proteomes" id="UP000622405">
    <property type="component" value="Unassembled WGS sequence"/>
</dbReference>
<dbReference type="RefSeq" id="WP_186895580.1">
    <property type="nucleotide sequence ID" value="NZ_WJBE01000031.1"/>
</dbReference>
<evidence type="ECO:0000313" key="2">
    <source>
        <dbReference type="Proteomes" id="UP000622405"/>
    </source>
</evidence>
<accession>A0ABR6Z2B6</accession>
<keyword evidence="2" id="KW-1185">Reference proteome</keyword>
<dbReference type="EMBL" id="WJBE01000031">
    <property type="protein sequence ID" value="MBC3901549.1"/>
    <property type="molecule type" value="Genomic_DNA"/>
</dbReference>
<sequence length="73" mass="8816">MSDFLKFFEEKVESYPMHMEIYYSKTTDWCITIWKKMDEKVEIVNVQSNDMELVFAKAHVVLKEWLLENEGGY</sequence>